<proteinExistence type="predicted"/>
<dbReference type="Proteomes" id="UP001499909">
    <property type="component" value="Unassembled WGS sequence"/>
</dbReference>
<reference evidence="4" key="1">
    <citation type="journal article" date="2019" name="Int. J. Syst. Evol. Microbiol.">
        <title>The Global Catalogue of Microorganisms (GCM) 10K type strain sequencing project: providing services to taxonomists for standard genome sequencing and annotation.</title>
        <authorList>
            <consortium name="The Broad Institute Genomics Platform"/>
            <consortium name="The Broad Institute Genome Sequencing Center for Infectious Disease"/>
            <person name="Wu L."/>
            <person name="Ma J."/>
        </authorList>
    </citation>
    <scope>NUCLEOTIDE SEQUENCE [LARGE SCALE GENOMIC DNA]</scope>
    <source>
        <strain evidence="4">JCM 17214</strain>
    </source>
</reference>
<dbReference type="Pfam" id="PF19573">
    <property type="entry name" value="DUF6089"/>
    <property type="match status" value="1"/>
</dbReference>
<keyword evidence="4" id="KW-1185">Reference proteome</keyword>
<organism evidence="3 4">
    <name type="scientific">Hymenobacter algoricola</name>
    <dbReference type="NCBI Taxonomy" id="486267"/>
    <lineage>
        <taxon>Bacteria</taxon>
        <taxon>Pseudomonadati</taxon>
        <taxon>Bacteroidota</taxon>
        <taxon>Cytophagia</taxon>
        <taxon>Cytophagales</taxon>
        <taxon>Hymenobacteraceae</taxon>
        <taxon>Hymenobacter</taxon>
    </lineage>
</organism>
<accession>A0ABP7NIP1</accession>
<protein>
    <submittedName>
        <fullName evidence="3">DUF6089 family protein</fullName>
    </submittedName>
</protein>
<dbReference type="Gene3D" id="2.40.160.20">
    <property type="match status" value="1"/>
</dbReference>
<evidence type="ECO:0000256" key="1">
    <source>
        <dbReference type="SAM" id="SignalP"/>
    </source>
</evidence>
<dbReference type="SUPFAM" id="SSF56925">
    <property type="entry name" value="OMPA-like"/>
    <property type="match status" value="1"/>
</dbReference>
<dbReference type="RefSeq" id="WP_345116027.1">
    <property type="nucleotide sequence ID" value="NZ_BAABDH010000102.1"/>
</dbReference>
<dbReference type="EMBL" id="BAABDH010000102">
    <property type="protein sequence ID" value="GAA3947367.1"/>
    <property type="molecule type" value="Genomic_DNA"/>
</dbReference>
<sequence length="251" mass="27335">MTNSFLSKTLLVCLAQAGSVFFVLTSASAQSTSEVGIGIGGLVYKGDLAPSYQFKNNRPALTAFYRRDISAPITLRGALMGGLLRADDANVQGVNGSTAPLPALRQANMKGRLFEISGALEYNFFDYHNRKDKIHLTPYVMVGLAGFYANTTTQGNGPDAQAFTKSGSMLGLAVPAGFGIKLALSRHWNLGVEAGARKTFTDELDHASTQSPVLVNVHDQDWYFYNGVSISYTFYKIHCPDSYKENKQLLR</sequence>
<evidence type="ECO:0000313" key="3">
    <source>
        <dbReference type="EMBL" id="GAA3947367.1"/>
    </source>
</evidence>
<dbReference type="InterPro" id="IPR011250">
    <property type="entry name" value="OMP/PagP_B-barrel"/>
</dbReference>
<evidence type="ECO:0000259" key="2">
    <source>
        <dbReference type="Pfam" id="PF19573"/>
    </source>
</evidence>
<dbReference type="InterPro" id="IPR045743">
    <property type="entry name" value="DUF6089"/>
</dbReference>
<evidence type="ECO:0000313" key="4">
    <source>
        <dbReference type="Proteomes" id="UP001499909"/>
    </source>
</evidence>
<feature type="chain" id="PRO_5046498052" evidence="1">
    <location>
        <begin position="30"/>
        <end position="251"/>
    </location>
</feature>
<feature type="domain" description="DUF6089" evidence="2">
    <location>
        <begin position="21"/>
        <end position="239"/>
    </location>
</feature>
<comment type="caution">
    <text evidence="3">The sequence shown here is derived from an EMBL/GenBank/DDBJ whole genome shotgun (WGS) entry which is preliminary data.</text>
</comment>
<gene>
    <name evidence="3" type="ORF">GCM10022406_31430</name>
</gene>
<keyword evidence="1" id="KW-0732">Signal</keyword>
<feature type="signal peptide" evidence="1">
    <location>
        <begin position="1"/>
        <end position="29"/>
    </location>
</feature>
<name>A0ABP7NIP1_9BACT</name>